<gene>
    <name evidence="6" type="primary">8236187</name>
    <name evidence="5" type="ORF">Phum_PHUM497550</name>
</gene>
<dbReference type="Gene3D" id="1.25.40.10">
    <property type="entry name" value="Tetratricopeptide repeat domain"/>
    <property type="match status" value="1"/>
</dbReference>
<protein>
    <recommendedName>
        <fullName evidence="8">Calcineurin-binding protein cabin-1</fullName>
    </recommendedName>
</protein>
<dbReference type="SUPFAM" id="SSF48452">
    <property type="entry name" value="TPR-like"/>
    <property type="match status" value="1"/>
</dbReference>
<feature type="region of interest" description="Disordered" evidence="4">
    <location>
        <begin position="817"/>
        <end position="843"/>
    </location>
</feature>
<proteinExistence type="predicted"/>
<accession>E0VX92</accession>
<name>E0VX92_PEDHC</name>
<feature type="region of interest" description="Disordered" evidence="4">
    <location>
        <begin position="1976"/>
        <end position="2106"/>
    </location>
</feature>
<dbReference type="STRING" id="121224.E0VX92"/>
<feature type="compositionally biased region" description="Acidic residues" evidence="4">
    <location>
        <begin position="1371"/>
        <end position="1386"/>
    </location>
</feature>
<dbReference type="OrthoDB" id="77564at2759"/>
<dbReference type="GO" id="GO:0006325">
    <property type="term" value="P:chromatin organization"/>
    <property type="evidence" value="ECO:0007669"/>
    <property type="project" value="InterPro"/>
</dbReference>
<feature type="region of interest" description="Disordered" evidence="4">
    <location>
        <begin position="1333"/>
        <end position="1557"/>
    </location>
</feature>
<feature type="region of interest" description="Disordered" evidence="4">
    <location>
        <begin position="1786"/>
        <end position="1837"/>
    </location>
</feature>
<feature type="compositionally biased region" description="Basic and acidic residues" evidence="4">
    <location>
        <begin position="2089"/>
        <end position="2103"/>
    </location>
</feature>
<feature type="compositionally biased region" description="Basic and acidic residues" evidence="4">
    <location>
        <begin position="1508"/>
        <end position="1534"/>
    </location>
</feature>
<dbReference type="InterPro" id="IPR011990">
    <property type="entry name" value="TPR-like_helical_dom_sf"/>
</dbReference>
<feature type="compositionally biased region" description="Acidic residues" evidence="4">
    <location>
        <begin position="826"/>
        <end position="842"/>
    </location>
</feature>
<comment type="subcellular location">
    <subcellularLocation>
        <location evidence="1">Nucleus</location>
    </subcellularLocation>
</comment>
<evidence type="ECO:0008006" key="8">
    <source>
        <dbReference type="Google" id="ProtNLM"/>
    </source>
</evidence>
<feature type="region of interest" description="Disordered" evidence="4">
    <location>
        <begin position="1890"/>
        <end position="1922"/>
    </location>
</feature>
<dbReference type="PANTHER" id="PTHR15502:SF7">
    <property type="entry name" value="CALCINEURIN-BINDING PROTEIN CABIN-1"/>
    <property type="match status" value="1"/>
</dbReference>
<sequence length="2138" mass="245116">MIRLTALNDDSSRSSVEVDIHPKEPPLEVQEENALKLYNEALQEQKSGDIDKAEELFKQLLNTKFLLKLKKSDNVFSLYSKPDLMLKYSCYKNLAVLSERKNLLNEALEFYWQALEVDGSDVTMWYQMGCAALKLFNLKVALEAFFKGLEYSPRHWPSLDKLIMCLFALNDYVNCLYFISKAFDIDVNYTRGQVLRDYIFTEQPSLEFDIKYFYQKIQLHSDKKCEVSEEIQNKLLNEVLQISKGYAEKCKEEVFTAEDIDSYTPERRIDTPTWACLGETILEIFEEITNGDKYISLLTPVDLSKSLNESMIVFEGNNETLDDHKETNDCGNGVKASDDKSCKKSVDGNCEKKNKKNKGSALMEELLWSGKRRSARVRSSLRGNPEPVDVAEALRRILPRKLLLFERQESAEEKRQKEEQDRCEVEQDIGLIVDSEGYFGKLNEENDVREFIRNENGNNIIELVKLYVMALKNHWNKTWPHGLPLIYIKCFQLMRTHYPLDFKMCTTESKFKELVEESGCVLLYGELYLEYLASVRNKSTNEQNSCDDKPLQIIFLQNVMELTDRKDMFDTEENYFQFLIRLYWLRCRIFLDRGQTNLAIVALNDVLACYELFPQFQSTTVHLKNSKKYNVISKTFTEEFLAHQSRKRSLAEVVRLYEDESYRELTEILKDTFATTVTDTVNNYFKEEENKLIDRQTQLSMLINGLYHLNEYKECIFWLETCCYEILQKAPINFLPAEEEGESWMVTFDRFLAAIENCIQLGKVKMTDALPRNRLSRFVQTLCHAVCKQLEDSDRPPCPARPWIMLNTILIDLEDDEKSDAGTNNDEMDADDEGNDEEDDNDIPPSILILFTAHEYLGRREWCNCNESVLLFLIMDQVIPHIRSSEWSSFRETIQQHLEQVIYCLYSHPNKKSKARYLTEHNVNTIPLTWQRGIQLFDLFRPDETPSYDSLRINLISSETEVLFRRIAALIPEDKDPSQVSNKMTEFIVGKRNDVPDISISLPEPVRDLFYILGDYYFKTHEFAKAVNYLLMDLCANPGRVDSWASMALSRASLLEQQLNSCDPLKDEVFLQSALSALRCYEHCLQLDNKQCALWIEYGSFVYTIHSFCSQRMKLESFSLSLEQFEELESTKNKMLETAKQAFVNANLIWYEVKEENERQDERWLHHYMLGKICEKNGDLNFFDHYEKAADLLYENEAEFPSKVGYTAPQTLAIEALEVYYRVHVCIIKNLELTEGKPLDQKTRALFNKHLNMCSKGPFAKQVSKVDLAKTKAKELEVMQQEKQLKIIKSVLNDIIVKIETENENNGSKKRKLSCTEDKNKLITKETSICDGETTETKEKLESENEKDKGNNDGEKSSHDDFSESKIVEENVIEETDVIADTEEEKMEGSDLNKSMEVLSEHEQGGNEATDEINNASSSEEQEMSQKSVKNPSDNFFERMEEYKNEEQRGYKGKKRRRESQDSVTSSSCGSGEIRNDDESSSSSTSSDSSGSSQATSSSSSSESSHSQSDDTNKDASKETDDDDKHSDNDKDKSSVGNRAENFTMGENNKKSEGSSNLSESSMLMRCLQAFETCALRFPQHYKSVYRLAHFYFRSKEHRDIGKCKELLLGRYQTPNGTIPGLFAERKNTNFFNGIWRIPAGDVDRPGSFASHMSRSVLLLMEVLRDLKDHKMLLEICLQLRKTPEPDKKYLREDERNQLSSQSCDLAIQTLRKNVKDSTVMTLPIVLDCYRCYQKVQKHYSHKETVYGDILLEAFKRLGKGDKCSLDQALRFCQSEVSVVKTKVPKTLNPNVPVTPKPPKPKKQEKKKLTPKPQMTAKVIQKTPKPKKSGEVKKRSPFNLGLPPNLFMDPSFWSSLVKPTMEQKITDSMALNLAGAQMYAEMLRTATLSVKQREQTTDKKMAEQMSSKTGLEQSKSDGNQKSPTDLMNFLSGFYPYQNYPFDFTSEKYKQLLANYWGNLSLAGNLYGQMQSMNLKTKTKTSKSHSLLKSSNPYQKPETSKSDELKPKTNFNIEDILNKPSLTITKTPPTASPGPPPPPPPPTSSPSMKSIEEKIKSISKEVHITKCSSSSSPSSSSSQVINLSTTGRKSAGDGGKRSHPEKFGAECGSGMTAAKKLCRESEQTTNGNNEKIEVVVIDD</sequence>
<dbReference type="EMBL" id="DS235830">
    <property type="protein sequence ID" value="EEB17998.1"/>
    <property type="molecule type" value="Genomic_DNA"/>
</dbReference>
<dbReference type="EnsemblMetazoa" id="PHUM497550-RA">
    <property type="protein sequence ID" value="PHUM497550-PA"/>
    <property type="gene ID" value="PHUM497550"/>
</dbReference>
<evidence type="ECO:0000313" key="6">
    <source>
        <dbReference type="EnsemblMetazoa" id="PHUM497550-PA"/>
    </source>
</evidence>
<dbReference type="EMBL" id="AAZO01006030">
    <property type="status" value="NOT_ANNOTATED_CDS"/>
    <property type="molecule type" value="Genomic_DNA"/>
</dbReference>
<dbReference type="GO" id="GO:0031491">
    <property type="term" value="F:nucleosome binding"/>
    <property type="evidence" value="ECO:0007669"/>
    <property type="project" value="TreeGrafter"/>
</dbReference>
<dbReference type="SMART" id="SM00028">
    <property type="entry name" value="TPR"/>
    <property type="match status" value="4"/>
</dbReference>
<dbReference type="Proteomes" id="UP000009046">
    <property type="component" value="Unassembled WGS sequence"/>
</dbReference>
<dbReference type="PANTHER" id="PTHR15502">
    <property type="entry name" value="CALCINEURIN-BINDING PROTEIN CABIN 1-RELATED"/>
    <property type="match status" value="1"/>
</dbReference>
<feature type="compositionally biased region" description="Basic and acidic residues" evidence="4">
    <location>
        <begin position="1335"/>
        <end position="1369"/>
    </location>
</feature>
<dbReference type="KEGG" id="phu:Phum_PHUM497550"/>
<evidence type="ECO:0000256" key="1">
    <source>
        <dbReference type="ARBA" id="ARBA00004123"/>
    </source>
</evidence>
<evidence type="ECO:0000256" key="3">
    <source>
        <dbReference type="PROSITE-ProRule" id="PRU00339"/>
    </source>
</evidence>
<dbReference type="eggNOG" id="ENOG502QPUI">
    <property type="taxonomic scope" value="Eukaryota"/>
</dbReference>
<dbReference type="GeneID" id="8236187"/>
<dbReference type="InterPro" id="IPR019734">
    <property type="entry name" value="TPR_rpt"/>
</dbReference>
<evidence type="ECO:0000313" key="5">
    <source>
        <dbReference type="EMBL" id="EEB17998.1"/>
    </source>
</evidence>
<evidence type="ECO:0000313" key="7">
    <source>
        <dbReference type="Proteomes" id="UP000009046"/>
    </source>
</evidence>
<dbReference type="VEuPathDB" id="VectorBase:PHUM497550"/>
<dbReference type="GO" id="GO:0005634">
    <property type="term" value="C:nucleus"/>
    <property type="evidence" value="ECO:0007669"/>
    <property type="project" value="UniProtKB-SubCell"/>
</dbReference>
<feature type="compositionally biased region" description="Basic residues" evidence="4">
    <location>
        <begin position="1799"/>
        <end position="1810"/>
    </location>
</feature>
<feature type="compositionally biased region" description="Basic and acidic residues" evidence="4">
    <location>
        <begin position="1436"/>
        <end position="1450"/>
    </location>
</feature>
<feature type="repeat" description="TPR" evidence="3">
    <location>
        <begin position="122"/>
        <end position="155"/>
    </location>
</feature>
<reference evidence="6" key="3">
    <citation type="submission" date="2021-02" db="UniProtKB">
        <authorList>
            <consortium name="EnsemblMetazoa"/>
        </authorList>
    </citation>
    <scope>IDENTIFICATION</scope>
    <source>
        <strain evidence="6">USDA</strain>
    </source>
</reference>
<dbReference type="HOGENOM" id="CLU_000786_1_0_1"/>
<feature type="compositionally biased region" description="Pro residues" evidence="4">
    <location>
        <begin position="2029"/>
        <end position="2043"/>
    </location>
</feature>
<feature type="compositionally biased region" description="Basic and acidic residues" evidence="4">
    <location>
        <begin position="2049"/>
        <end position="2063"/>
    </location>
</feature>
<reference evidence="5" key="2">
    <citation type="submission" date="2007-04" db="EMBL/GenBank/DDBJ databases">
        <title>The genome of the human body louse.</title>
        <authorList>
            <consortium name="The Human Body Louse Genome Consortium"/>
            <person name="Kirkness E."/>
            <person name="Walenz B."/>
            <person name="Hass B."/>
            <person name="Bruggner R."/>
            <person name="Strausberg R."/>
        </authorList>
    </citation>
    <scope>NUCLEOTIDE SEQUENCE</scope>
    <source>
        <strain evidence="5">USDA</strain>
    </source>
</reference>
<feature type="compositionally biased region" description="Low complexity" evidence="4">
    <location>
        <begin position="2067"/>
        <end position="2077"/>
    </location>
</feature>
<evidence type="ECO:0000256" key="4">
    <source>
        <dbReference type="SAM" id="MobiDB-lite"/>
    </source>
</evidence>
<feature type="compositionally biased region" description="Polar residues" evidence="4">
    <location>
        <begin position="1904"/>
        <end position="1922"/>
    </location>
</feature>
<feature type="compositionally biased region" description="Low complexity" evidence="4">
    <location>
        <begin position="1481"/>
        <end position="1507"/>
    </location>
</feature>
<feature type="compositionally biased region" description="Basic and acidic residues" evidence="4">
    <location>
        <begin position="1997"/>
        <end position="2006"/>
    </location>
</feature>
<evidence type="ECO:0000256" key="2">
    <source>
        <dbReference type="ARBA" id="ARBA00023242"/>
    </source>
</evidence>
<keyword evidence="3" id="KW-0802">TPR repeat</keyword>
<feature type="compositionally biased region" description="Basic and acidic residues" evidence="4">
    <location>
        <begin position="1891"/>
        <end position="1902"/>
    </location>
</feature>
<organism>
    <name type="scientific">Pediculus humanus subsp. corporis</name>
    <name type="common">Body louse</name>
    <dbReference type="NCBI Taxonomy" id="121224"/>
    <lineage>
        <taxon>Eukaryota</taxon>
        <taxon>Metazoa</taxon>
        <taxon>Ecdysozoa</taxon>
        <taxon>Arthropoda</taxon>
        <taxon>Hexapoda</taxon>
        <taxon>Insecta</taxon>
        <taxon>Pterygota</taxon>
        <taxon>Neoptera</taxon>
        <taxon>Paraneoptera</taxon>
        <taxon>Psocodea</taxon>
        <taxon>Troctomorpha</taxon>
        <taxon>Phthiraptera</taxon>
        <taxon>Anoplura</taxon>
        <taxon>Pediculidae</taxon>
        <taxon>Pediculus</taxon>
    </lineage>
</organism>
<dbReference type="InParanoid" id="E0VX92"/>
<dbReference type="OMA" id="HAKANIP"/>
<dbReference type="RefSeq" id="XP_002430736.1">
    <property type="nucleotide sequence ID" value="XM_002430691.1"/>
</dbReference>
<dbReference type="CTD" id="8236187"/>
<feature type="region of interest" description="Disordered" evidence="4">
    <location>
        <begin position="2118"/>
        <end position="2138"/>
    </location>
</feature>
<dbReference type="PROSITE" id="PS50005">
    <property type="entry name" value="TPR"/>
    <property type="match status" value="1"/>
</dbReference>
<keyword evidence="7" id="KW-1185">Reference proteome</keyword>
<reference evidence="5" key="1">
    <citation type="submission" date="2007-04" db="EMBL/GenBank/DDBJ databases">
        <title>Annotation of Pediculus humanus corporis strain USDA.</title>
        <authorList>
            <person name="Kirkness E."/>
            <person name="Hannick L."/>
            <person name="Hass B."/>
            <person name="Bruggner R."/>
            <person name="Lawson D."/>
            <person name="Bidwell S."/>
            <person name="Joardar V."/>
            <person name="Caler E."/>
            <person name="Walenz B."/>
            <person name="Inman J."/>
            <person name="Schobel S."/>
            <person name="Galinsky K."/>
            <person name="Amedeo P."/>
            <person name="Strausberg R."/>
        </authorList>
    </citation>
    <scope>NUCLEOTIDE SEQUENCE</scope>
    <source>
        <strain evidence="5">USDA</strain>
    </source>
</reference>
<dbReference type="InterPro" id="IPR033053">
    <property type="entry name" value="Hir3/CABIN1"/>
</dbReference>
<keyword evidence="2" id="KW-0539">Nucleus</keyword>
<feature type="compositionally biased region" description="Polar residues" evidence="4">
    <location>
        <begin position="2078"/>
        <end position="2087"/>
    </location>
</feature>